<evidence type="ECO:0000313" key="4">
    <source>
        <dbReference type="Proteomes" id="UP001626550"/>
    </source>
</evidence>
<sequence>MDCSANQPTDPDDRTLRNQSSGEIDAEASSSLHACSRPGQLSAFDAAGSKHGHHYHKFRRHKLTLNDRTVSMMTEPTNNKICASLSDQNILPTRRRIETRTRQGLRSSLVRTNTDPFSEDSSQFLDPIHSSLSPVTEAAFKSSPLILNDLQVTKAVPAETRSSWPNMHDLLSSSPVEKTKRFFRKQPSISLAPGEKGLPDEGPSSTPGMESAKEEPDPNANLRLRNQFYAFFQPSDNKLAMKLFGNKRAVDREKRRQIEQGKWIIHPCSAFR</sequence>
<keyword evidence="4" id="KW-1185">Reference proteome</keyword>
<dbReference type="InterPro" id="IPR013621">
    <property type="entry name" value="Ion_trans_N"/>
</dbReference>
<comment type="caution">
    <text evidence="3">The sequence shown here is derived from an EMBL/GenBank/DDBJ whole genome shotgun (WGS) entry which is preliminary data.</text>
</comment>
<dbReference type="Proteomes" id="UP001626550">
    <property type="component" value="Unassembled WGS sequence"/>
</dbReference>
<feature type="region of interest" description="Disordered" evidence="1">
    <location>
        <begin position="1"/>
        <end position="31"/>
    </location>
</feature>
<evidence type="ECO:0000256" key="1">
    <source>
        <dbReference type="SAM" id="MobiDB-lite"/>
    </source>
</evidence>
<evidence type="ECO:0000313" key="3">
    <source>
        <dbReference type="EMBL" id="KAL3313996.1"/>
    </source>
</evidence>
<dbReference type="Pfam" id="PF08412">
    <property type="entry name" value="Ion_trans_N"/>
    <property type="match status" value="1"/>
</dbReference>
<protein>
    <submittedName>
        <fullName evidence="3">Anaphase-promoting complex subunit Hcn1</fullName>
    </submittedName>
</protein>
<evidence type="ECO:0000259" key="2">
    <source>
        <dbReference type="Pfam" id="PF08412"/>
    </source>
</evidence>
<feature type="region of interest" description="Disordered" evidence="1">
    <location>
        <begin position="186"/>
        <end position="219"/>
    </location>
</feature>
<gene>
    <name evidence="3" type="primary">HCN1_3</name>
    <name evidence="3" type="ORF">Ciccas_007396</name>
</gene>
<feature type="compositionally biased region" description="Polar residues" evidence="1">
    <location>
        <begin position="17"/>
        <end position="31"/>
    </location>
</feature>
<accession>A0ABD2Q305</accession>
<name>A0ABD2Q305_9PLAT</name>
<reference evidence="3 4" key="1">
    <citation type="submission" date="2024-11" db="EMBL/GenBank/DDBJ databases">
        <title>Adaptive evolution of stress response genes in parasites aligns with host niche diversity.</title>
        <authorList>
            <person name="Hahn C."/>
            <person name="Resl P."/>
        </authorList>
    </citation>
    <scope>NUCLEOTIDE SEQUENCE [LARGE SCALE GENOMIC DNA]</scope>
    <source>
        <strain evidence="3">EGGRZ-B1_66</strain>
        <tissue evidence="3">Body</tissue>
    </source>
</reference>
<organism evidence="3 4">
    <name type="scientific">Cichlidogyrus casuarinus</name>
    <dbReference type="NCBI Taxonomy" id="1844966"/>
    <lineage>
        <taxon>Eukaryota</taxon>
        <taxon>Metazoa</taxon>
        <taxon>Spiralia</taxon>
        <taxon>Lophotrochozoa</taxon>
        <taxon>Platyhelminthes</taxon>
        <taxon>Monogenea</taxon>
        <taxon>Monopisthocotylea</taxon>
        <taxon>Dactylogyridea</taxon>
        <taxon>Ancyrocephalidae</taxon>
        <taxon>Cichlidogyrus</taxon>
    </lineage>
</organism>
<proteinExistence type="predicted"/>
<feature type="domain" description="Ion transport N-terminal" evidence="2">
    <location>
        <begin position="229"/>
        <end position="271"/>
    </location>
</feature>
<dbReference type="EMBL" id="JBJKFK010001128">
    <property type="protein sequence ID" value="KAL3313996.1"/>
    <property type="molecule type" value="Genomic_DNA"/>
</dbReference>
<dbReference type="AlphaFoldDB" id="A0ABD2Q305"/>